<dbReference type="PANTHER" id="PTHR43316">
    <property type="entry name" value="HYDROLASE, HALOACID DELAHOGENASE-RELATED"/>
    <property type="match status" value="1"/>
</dbReference>
<dbReference type="RefSeq" id="WP_216240210.1">
    <property type="nucleotide sequence ID" value="NZ_JABACJ020000003.1"/>
</dbReference>
<dbReference type="InterPro" id="IPR051540">
    <property type="entry name" value="S-2-haloacid_dehalogenase"/>
</dbReference>
<dbReference type="InterPro" id="IPR006439">
    <property type="entry name" value="HAD-SF_hydro_IA"/>
</dbReference>
<gene>
    <name evidence="2" type="ORF">HGO97_005640</name>
</gene>
<accession>A0ABS6D131</accession>
<dbReference type="Proteomes" id="UP000723714">
    <property type="component" value="Unassembled WGS sequence"/>
</dbReference>
<dbReference type="GO" id="GO:0016787">
    <property type="term" value="F:hydrolase activity"/>
    <property type="evidence" value="ECO:0007669"/>
    <property type="project" value="UniProtKB-KW"/>
</dbReference>
<dbReference type="SFLD" id="SFLDG01129">
    <property type="entry name" value="C1.5:_HAD__Beta-PGM__Phosphata"/>
    <property type="match status" value="1"/>
</dbReference>
<keyword evidence="3" id="KW-1185">Reference proteome</keyword>
<dbReference type="Pfam" id="PF00702">
    <property type="entry name" value="Hydrolase"/>
    <property type="match status" value="1"/>
</dbReference>
<evidence type="ECO:0000313" key="3">
    <source>
        <dbReference type="Proteomes" id="UP000723714"/>
    </source>
</evidence>
<dbReference type="PANTHER" id="PTHR43316:SF3">
    <property type="entry name" value="HALOACID DEHALOGENASE, TYPE II (AFU_ORTHOLOGUE AFUA_2G07750)-RELATED"/>
    <property type="match status" value="1"/>
</dbReference>
<sequence length="218" mass="25215">MIKAVFMDYTGTMVQEEGKEIQEVVMRICKNSDLHDPQEAVSYWWKQVKEYEESRYGDCYLTEEEIVDEVLTKLEDEFHLEDDLEELHELFREFWVHAPLFPDVKGFHERCGLPIYVITNNGVQYVKKSMQEKGLHPAGIISADMVRAYKPHKEIFDKALEISGCKPEEVVHIGDSYMSDVQGALEAGIQPILVSREKTREYPGVTVVRSLDEVAEIR</sequence>
<comment type="caution">
    <text evidence="2">The sequence shown here is derived from an EMBL/GenBank/DDBJ whole genome shotgun (WGS) entry which is preliminary data.</text>
</comment>
<reference evidence="2 3" key="1">
    <citation type="submission" date="2021-06" db="EMBL/GenBank/DDBJ databases">
        <title>Faecalicatena sp. nov. isolated from porcine feces.</title>
        <authorList>
            <person name="Oh B.S."/>
            <person name="Lee J.H."/>
        </authorList>
    </citation>
    <scope>NUCLEOTIDE SEQUENCE [LARGE SCALE GENOMIC DNA]</scope>
    <source>
        <strain evidence="2 3">AGMB00832</strain>
    </source>
</reference>
<evidence type="ECO:0000313" key="2">
    <source>
        <dbReference type="EMBL" id="MBU3875299.1"/>
    </source>
</evidence>
<dbReference type="EMBL" id="JABACJ020000003">
    <property type="protein sequence ID" value="MBU3875299.1"/>
    <property type="molecule type" value="Genomic_DNA"/>
</dbReference>
<organism evidence="2 3">
    <name type="scientific">Faecalicatena faecalis</name>
    <dbReference type="NCBI Taxonomy" id="2726362"/>
    <lineage>
        <taxon>Bacteria</taxon>
        <taxon>Bacillati</taxon>
        <taxon>Bacillota</taxon>
        <taxon>Clostridia</taxon>
        <taxon>Lachnospirales</taxon>
        <taxon>Lachnospiraceae</taxon>
        <taxon>Faecalicatena</taxon>
    </lineage>
</organism>
<name>A0ABS6D131_9FIRM</name>
<dbReference type="SFLD" id="SFLDS00003">
    <property type="entry name" value="Haloacid_Dehalogenase"/>
    <property type="match status" value="1"/>
</dbReference>
<protein>
    <submittedName>
        <fullName evidence="2">HAD family hydrolase</fullName>
    </submittedName>
</protein>
<proteinExistence type="predicted"/>
<keyword evidence="1 2" id="KW-0378">Hydrolase</keyword>
<dbReference type="NCBIfam" id="TIGR01549">
    <property type="entry name" value="HAD-SF-IA-v1"/>
    <property type="match status" value="1"/>
</dbReference>
<evidence type="ECO:0000256" key="1">
    <source>
        <dbReference type="ARBA" id="ARBA00022801"/>
    </source>
</evidence>